<accession>A0A095SV47</accession>
<dbReference type="Proteomes" id="UP000029554">
    <property type="component" value="Unassembled WGS sequence"/>
</dbReference>
<evidence type="ECO:0000256" key="1">
    <source>
        <dbReference type="ARBA" id="ARBA00004571"/>
    </source>
</evidence>
<feature type="chain" id="PRO_5001909637" evidence="8">
    <location>
        <begin position="20"/>
        <end position="500"/>
    </location>
</feature>
<evidence type="ECO:0000313" key="10">
    <source>
        <dbReference type="Proteomes" id="UP000029554"/>
    </source>
</evidence>
<dbReference type="eggNOG" id="COG2067">
    <property type="taxonomic scope" value="Bacteria"/>
</dbReference>
<comment type="similarity">
    <text evidence="2">Belongs to the OmpP1/FadL family.</text>
</comment>
<keyword evidence="7" id="KW-0998">Cell outer membrane</keyword>
<feature type="signal peptide" evidence="8">
    <location>
        <begin position="1"/>
        <end position="19"/>
    </location>
</feature>
<evidence type="ECO:0000256" key="2">
    <source>
        <dbReference type="ARBA" id="ARBA00008163"/>
    </source>
</evidence>
<keyword evidence="5 8" id="KW-0732">Signal</keyword>
<dbReference type="EMBL" id="JRHH01000003">
    <property type="protein sequence ID" value="KGD68477.1"/>
    <property type="molecule type" value="Genomic_DNA"/>
</dbReference>
<keyword evidence="3" id="KW-1134">Transmembrane beta strand</keyword>
<evidence type="ECO:0000256" key="8">
    <source>
        <dbReference type="SAM" id="SignalP"/>
    </source>
</evidence>
<dbReference type="GO" id="GO:0009279">
    <property type="term" value="C:cell outer membrane"/>
    <property type="evidence" value="ECO:0007669"/>
    <property type="project" value="UniProtKB-SubCell"/>
</dbReference>
<dbReference type="SUPFAM" id="SSF56935">
    <property type="entry name" value="Porins"/>
    <property type="match status" value="1"/>
</dbReference>
<proteinExistence type="inferred from homology"/>
<name>A0A095SV47_9FLAO</name>
<dbReference type="STRING" id="1453498.LG45_09365"/>
<dbReference type="AlphaFoldDB" id="A0A095SV47"/>
<keyword evidence="10" id="KW-1185">Reference proteome</keyword>
<gene>
    <name evidence="9" type="ORF">LG45_09365</name>
</gene>
<reference evidence="9 10" key="1">
    <citation type="submission" date="2014-09" db="EMBL/GenBank/DDBJ databases">
        <title>Whole Genome Shotgun of Flavobacterium aquatile LMG 4008.</title>
        <authorList>
            <person name="Gale A.N."/>
            <person name="Pipes S.E."/>
            <person name="Newman J.D."/>
        </authorList>
    </citation>
    <scope>NUCLEOTIDE SEQUENCE [LARGE SCALE GENOMIC DNA]</scope>
    <source>
        <strain evidence="9 10">LMG 4008</strain>
    </source>
</reference>
<evidence type="ECO:0000256" key="5">
    <source>
        <dbReference type="ARBA" id="ARBA00022729"/>
    </source>
</evidence>
<dbReference type="GO" id="GO:0015483">
    <property type="term" value="F:long-chain fatty acid transporting porin activity"/>
    <property type="evidence" value="ECO:0007669"/>
    <property type="project" value="TreeGrafter"/>
</dbReference>
<keyword evidence="6" id="KW-0472">Membrane</keyword>
<evidence type="ECO:0000256" key="7">
    <source>
        <dbReference type="ARBA" id="ARBA00023237"/>
    </source>
</evidence>
<comment type="subcellular location">
    <subcellularLocation>
        <location evidence="1">Cell outer membrane</location>
        <topology evidence="1">Multi-pass membrane protein</topology>
    </subcellularLocation>
</comment>
<dbReference type="RefSeq" id="WP_035126347.1">
    <property type="nucleotide sequence ID" value="NZ_JRHH01000003.1"/>
</dbReference>
<dbReference type="Gene3D" id="2.40.160.60">
    <property type="entry name" value="Outer membrane protein transport protein (OMPP1/FadL/TodX)"/>
    <property type="match status" value="1"/>
</dbReference>
<keyword evidence="4" id="KW-0812">Transmembrane</keyword>
<dbReference type="PANTHER" id="PTHR35093">
    <property type="entry name" value="OUTER MEMBRANE PROTEIN NMB0088-RELATED"/>
    <property type="match status" value="1"/>
</dbReference>
<evidence type="ECO:0000313" key="9">
    <source>
        <dbReference type="EMBL" id="KGD68477.1"/>
    </source>
</evidence>
<comment type="caution">
    <text evidence="9">The sequence shown here is derived from an EMBL/GenBank/DDBJ whole genome shotgun (WGS) entry which is preliminary data.</text>
</comment>
<sequence length="500" mass="55686">MKKIFLSFAIGLVAFNTQAQNINDALLYSQDNMNGTARFRAMGGAFGALGGDFSALNVNPAGSVVFANNQVGFTISNYNIKNNSNYFGLNTTEKDNAFDINQLGGVYVFENEDKSSGWSKFAVALNYDNVNNYDNSIFSAGTNPTNSISNYFLSYANGIPLSTVNGTDYYYGDLFYDEQQAYLGYKSKIIVGANSNPDSTTYTSNVAPGGNYYQENSISTTGYNGKLSFNGSAQYKDRLLVGVNLNAHFSDYRKRTSFFESNNNNTSAVDFVERVRFNNDLYTYGNGFSFQIGTIYKATKEFRLGLAYQSPTWMRYTDELTQNIAAVSSNVDGELPADVVDPQLTMVYEPYRLRTPGKWTGSIAYVFGKTGLISFDYAIKDYSNTSFTPDRDFEDQNNLISNVLDISNEFRVGAEYKIKQFSLRGGYRFEESPYKNGETIGDLTGYSAGIGYNFGEIKVDLAYSYAERDYKQQFFSQGLVDAATINSKNSNISLTMLFEL</sequence>
<evidence type="ECO:0000256" key="6">
    <source>
        <dbReference type="ARBA" id="ARBA00023136"/>
    </source>
</evidence>
<evidence type="ECO:0000256" key="4">
    <source>
        <dbReference type="ARBA" id="ARBA00022692"/>
    </source>
</evidence>
<organism evidence="9 10">
    <name type="scientific">Flavobacterium aquatile LMG 4008 = ATCC 11947</name>
    <dbReference type="NCBI Taxonomy" id="1453498"/>
    <lineage>
        <taxon>Bacteria</taxon>
        <taxon>Pseudomonadati</taxon>
        <taxon>Bacteroidota</taxon>
        <taxon>Flavobacteriia</taxon>
        <taxon>Flavobacteriales</taxon>
        <taxon>Flavobacteriaceae</taxon>
        <taxon>Flavobacterium</taxon>
    </lineage>
</organism>
<protein>
    <submittedName>
        <fullName evidence="9">Transporter</fullName>
    </submittedName>
</protein>
<dbReference type="Pfam" id="PF03349">
    <property type="entry name" value="Toluene_X"/>
    <property type="match status" value="1"/>
</dbReference>
<dbReference type="PANTHER" id="PTHR35093:SF8">
    <property type="entry name" value="OUTER MEMBRANE PROTEIN NMB0088-RELATED"/>
    <property type="match status" value="1"/>
</dbReference>
<dbReference type="InterPro" id="IPR005017">
    <property type="entry name" value="OMPP1/FadL/TodX"/>
</dbReference>
<evidence type="ECO:0000256" key="3">
    <source>
        <dbReference type="ARBA" id="ARBA00022452"/>
    </source>
</evidence>